<feature type="transmembrane region" description="Helical" evidence="11">
    <location>
        <begin position="152"/>
        <end position="175"/>
    </location>
</feature>
<dbReference type="InterPro" id="IPR049562">
    <property type="entry name" value="SLC25A33/36-like"/>
</dbReference>
<evidence type="ECO:0000256" key="8">
    <source>
        <dbReference type="ARBA" id="ARBA00023136"/>
    </source>
</evidence>
<keyword evidence="2 10" id="KW-0813">Transport</keyword>
<organism evidence="12 13">
    <name type="scientific">Claviceps pusilla</name>
    <dbReference type="NCBI Taxonomy" id="123648"/>
    <lineage>
        <taxon>Eukaryota</taxon>
        <taxon>Fungi</taxon>
        <taxon>Dikarya</taxon>
        <taxon>Ascomycota</taxon>
        <taxon>Pezizomycotina</taxon>
        <taxon>Sordariomycetes</taxon>
        <taxon>Hypocreomycetidae</taxon>
        <taxon>Hypocreales</taxon>
        <taxon>Clavicipitaceae</taxon>
        <taxon>Claviceps</taxon>
    </lineage>
</organism>
<dbReference type="Proteomes" id="UP000748025">
    <property type="component" value="Unassembled WGS sequence"/>
</dbReference>
<evidence type="ECO:0000256" key="4">
    <source>
        <dbReference type="ARBA" id="ARBA00022737"/>
    </source>
</evidence>
<keyword evidence="6 11" id="KW-1133">Transmembrane helix</keyword>
<keyword evidence="13" id="KW-1185">Reference proteome</keyword>
<dbReference type="Pfam" id="PF00153">
    <property type="entry name" value="Mito_carr"/>
    <property type="match status" value="3"/>
</dbReference>
<keyword evidence="8 9" id="KW-0472">Membrane</keyword>
<keyword evidence="4" id="KW-0677">Repeat</keyword>
<feature type="repeat" description="Solcar" evidence="9">
    <location>
        <begin position="25"/>
        <end position="139"/>
    </location>
</feature>
<protein>
    <recommendedName>
        <fullName evidence="14">Mitochondrial carrier</fullName>
    </recommendedName>
</protein>
<evidence type="ECO:0008006" key="14">
    <source>
        <dbReference type="Google" id="ProtNLM"/>
    </source>
</evidence>
<keyword evidence="3 9" id="KW-0812">Transmembrane</keyword>
<evidence type="ECO:0000256" key="5">
    <source>
        <dbReference type="ARBA" id="ARBA00022792"/>
    </source>
</evidence>
<keyword evidence="7" id="KW-0496">Mitochondrion</keyword>
<reference evidence="12" key="1">
    <citation type="journal article" date="2020" name="bioRxiv">
        <title>Whole genome comparisons of ergot fungi reveals the divergence and evolution of species within the genus Claviceps are the result of varying mechanisms driving genome evolution and host range expansion.</title>
        <authorList>
            <person name="Wyka S.A."/>
            <person name="Mondo S.J."/>
            <person name="Liu M."/>
            <person name="Dettman J."/>
            <person name="Nalam V."/>
            <person name="Broders K.D."/>
        </authorList>
    </citation>
    <scope>NUCLEOTIDE SEQUENCE</scope>
    <source>
        <strain evidence="12">CCC 602</strain>
    </source>
</reference>
<evidence type="ECO:0000256" key="3">
    <source>
        <dbReference type="ARBA" id="ARBA00022692"/>
    </source>
</evidence>
<sequence length="350" mass="38648">MEEVSAAQRSTAVLKQSQIRDGPVIQPWAHLLAGASGGLVTAVVTSPLDVLRTRLQSDFYQPTSRSSNFSQTLSPSIRPAVSRHVPSVFNHIRETFHIIHSIRSGEGWRGFFRGLGPSLAGVVPATAIKFYVYGNYKHLGAWMLNRTESDPIVHAQAAVAAGIITATLTNPIWLVKTRLQLDKARMQSSGVTTRQYRNSIDCIRQVIRIEGICGLYRGLSASYLGTIETAMHLVIYERLKVMIQYGLRGKSWASGELETWISTSGAAGSAKLAAVFLTYPHEVVRTRLRQAPLEDGMPRYRGLVHCFQQVWKLEGFSSLYGGLTPHLARSIPSAVITLGVYEFVLRLCNP</sequence>
<evidence type="ECO:0000256" key="11">
    <source>
        <dbReference type="SAM" id="Phobius"/>
    </source>
</evidence>
<keyword evidence="5" id="KW-0999">Mitochondrion inner membrane</keyword>
<evidence type="ECO:0000256" key="9">
    <source>
        <dbReference type="PROSITE-ProRule" id="PRU00282"/>
    </source>
</evidence>
<evidence type="ECO:0000256" key="10">
    <source>
        <dbReference type="RuleBase" id="RU000488"/>
    </source>
</evidence>
<dbReference type="PANTHER" id="PTHR45829">
    <property type="entry name" value="MITOCHONDRIAL CARRIER PROTEIN RIM2"/>
    <property type="match status" value="1"/>
</dbReference>
<dbReference type="PRINTS" id="PR00926">
    <property type="entry name" value="MITOCARRIER"/>
</dbReference>
<dbReference type="InterPro" id="IPR023395">
    <property type="entry name" value="MCP_dom_sf"/>
</dbReference>
<feature type="transmembrane region" description="Helical" evidence="11">
    <location>
        <begin position="111"/>
        <end position="132"/>
    </location>
</feature>
<evidence type="ECO:0000256" key="6">
    <source>
        <dbReference type="ARBA" id="ARBA00022989"/>
    </source>
</evidence>
<dbReference type="InterPro" id="IPR002067">
    <property type="entry name" value="MCP"/>
</dbReference>
<proteinExistence type="inferred from homology"/>
<dbReference type="GO" id="GO:0015218">
    <property type="term" value="F:pyrimidine nucleotide transmembrane transporter activity"/>
    <property type="evidence" value="ECO:0007669"/>
    <property type="project" value="InterPro"/>
</dbReference>
<evidence type="ECO:0000313" key="12">
    <source>
        <dbReference type="EMBL" id="KAG6015305.1"/>
    </source>
</evidence>
<comment type="caution">
    <text evidence="12">The sequence shown here is derived from an EMBL/GenBank/DDBJ whole genome shotgun (WGS) entry which is preliminary data.</text>
</comment>
<dbReference type="GO" id="GO:0005743">
    <property type="term" value="C:mitochondrial inner membrane"/>
    <property type="evidence" value="ECO:0007669"/>
    <property type="project" value="UniProtKB-SubCell"/>
</dbReference>
<dbReference type="AlphaFoldDB" id="A0A9P7T2M6"/>
<dbReference type="Gene3D" id="1.50.40.10">
    <property type="entry name" value="Mitochondrial carrier domain"/>
    <property type="match status" value="2"/>
</dbReference>
<comment type="subcellular location">
    <subcellularLocation>
        <location evidence="1">Mitochondrion inner membrane</location>
        <topology evidence="1">Multi-pass membrane protein</topology>
    </subcellularLocation>
</comment>
<comment type="similarity">
    <text evidence="10">Belongs to the mitochondrial carrier (TC 2.A.29) family.</text>
</comment>
<evidence type="ECO:0000256" key="1">
    <source>
        <dbReference type="ARBA" id="ARBA00004448"/>
    </source>
</evidence>
<feature type="repeat" description="Solcar" evidence="9">
    <location>
        <begin position="258"/>
        <end position="347"/>
    </location>
</feature>
<evidence type="ECO:0000313" key="13">
    <source>
        <dbReference type="Proteomes" id="UP000748025"/>
    </source>
</evidence>
<dbReference type="GO" id="GO:1990519">
    <property type="term" value="P:pyrimidine nucleotide import into mitochondrion"/>
    <property type="evidence" value="ECO:0007669"/>
    <property type="project" value="TreeGrafter"/>
</dbReference>
<accession>A0A9P7T2M6</accession>
<dbReference type="PROSITE" id="PS50920">
    <property type="entry name" value="SOLCAR"/>
    <property type="match status" value="3"/>
</dbReference>
<dbReference type="PANTHER" id="PTHR45829:SF4">
    <property type="entry name" value="MITOCHONDRIAL CARRIER PROTEIN RIM2"/>
    <property type="match status" value="1"/>
</dbReference>
<name>A0A9P7T2M6_9HYPO</name>
<evidence type="ECO:0000256" key="2">
    <source>
        <dbReference type="ARBA" id="ARBA00022448"/>
    </source>
</evidence>
<dbReference type="InterPro" id="IPR018108">
    <property type="entry name" value="MCP_transmembrane"/>
</dbReference>
<dbReference type="EMBL" id="SRPW01000359">
    <property type="protein sequence ID" value="KAG6015305.1"/>
    <property type="molecule type" value="Genomic_DNA"/>
</dbReference>
<dbReference type="SUPFAM" id="SSF103506">
    <property type="entry name" value="Mitochondrial carrier"/>
    <property type="match status" value="1"/>
</dbReference>
<evidence type="ECO:0000256" key="7">
    <source>
        <dbReference type="ARBA" id="ARBA00023128"/>
    </source>
</evidence>
<dbReference type="OrthoDB" id="269120at2759"/>
<feature type="repeat" description="Solcar" evidence="9">
    <location>
        <begin position="149"/>
        <end position="242"/>
    </location>
</feature>
<gene>
    <name evidence="12" type="ORF">E4U43_005458</name>
</gene>